<proteinExistence type="predicted"/>
<dbReference type="Proteomes" id="UP000280296">
    <property type="component" value="Unassembled WGS sequence"/>
</dbReference>
<dbReference type="SUPFAM" id="SSF46626">
    <property type="entry name" value="Cytochrome c"/>
    <property type="match status" value="1"/>
</dbReference>
<dbReference type="RefSeq" id="WP_315850376.1">
    <property type="nucleotide sequence ID" value="NZ_RYZH01000077.1"/>
</dbReference>
<name>A0A432MDD0_9BACT</name>
<keyword evidence="1" id="KW-0732">Signal</keyword>
<gene>
    <name evidence="3" type="ORF">TsocGM_24035</name>
</gene>
<organism evidence="3 4">
    <name type="scientific">Tautonia sociabilis</name>
    <dbReference type="NCBI Taxonomy" id="2080755"/>
    <lineage>
        <taxon>Bacteria</taxon>
        <taxon>Pseudomonadati</taxon>
        <taxon>Planctomycetota</taxon>
        <taxon>Planctomycetia</taxon>
        <taxon>Isosphaerales</taxon>
        <taxon>Isosphaeraceae</taxon>
        <taxon>Tautonia</taxon>
    </lineage>
</organism>
<sequence>MSNRRTRIRFRARIGLLGLLALAEAPATAPADEPPRYNRDIRPILSENCFACHGPDSAARKADLRLDHRDDALADRGGYATIVPGDPDASELIYRVESEDELEVMPPPSSHKSLTAEQKATLRRWIAAGAEYEPHWSFIPP</sequence>
<evidence type="ECO:0000256" key="1">
    <source>
        <dbReference type="SAM" id="SignalP"/>
    </source>
</evidence>
<feature type="signal peptide" evidence="1">
    <location>
        <begin position="1"/>
        <end position="31"/>
    </location>
</feature>
<reference evidence="3 4" key="2">
    <citation type="submission" date="2019-01" db="EMBL/GenBank/DDBJ databases">
        <title>Tautonia sociabilis, a novel thermotolerant planctomycete of Isosphaeraceae family, isolated from a 4000 m deep subterranean habitat.</title>
        <authorList>
            <person name="Kovaleva O.L."/>
            <person name="Elcheninov A.G."/>
            <person name="Van Heerden E."/>
            <person name="Toshchakov S.V."/>
            <person name="Novikov A."/>
            <person name="Bonch-Osmolovskaya E.A."/>
            <person name="Kublanov I.V."/>
        </authorList>
    </citation>
    <scope>NUCLEOTIDE SEQUENCE [LARGE SCALE GENOMIC DNA]</scope>
    <source>
        <strain evidence="3 4">GM2012</strain>
    </source>
</reference>
<dbReference type="GO" id="GO:0020037">
    <property type="term" value="F:heme binding"/>
    <property type="evidence" value="ECO:0007669"/>
    <property type="project" value="InterPro"/>
</dbReference>
<evidence type="ECO:0000259" key="2">
    <source>
        <dbReference type="Pfam" id="PF07635"/>
    </source>
</evidence>
<keyword evidence="4" id="KW-1185">Reference proteome</keyword>
<comment type="caution">
    <text evidence="3">The sequence shown here is derived from an EMBL/GenBank/DDBJ whole genome shotgun (WGS) entry which is preliminary data.</text>
</comment>
<dbReference type="GO" id="GO:0009055">
    <property type="term" value="F:electron transfer activity"/>
    <property type="evidence" value="ECO:0007669"/>
    <property type="project" value="InterPro"/>
</dbReference>
<dbReference type="Pfam" id="PF07635">
    <property type="entry name" value="PSCyt1"/>
    <property type="match status" value="1"/>
</dbReference>
<feature type="non-terminal residue" evidence="3">
    <location>
        <position position="141"/>
    </location>
</feature>
<dbReference type="EMBL" id="RYZH01000077">
    <property type="protein sequence ID" value="RUL82086.1"/>
    <property type="molecule type" value="Genomic_DNA"/>
</dbReference>
<evidence type="ECO:0000313" key="3">
    <source>
        <dbReference type="EMBL" id="RUL82086.1"/>
    </source>
</evidence>
<accession>A0A432MDD0</accession>
<dbReference type="InterPro" id="IPR036909">
    <property type="entry name" value="Cyt_c-like_dom_sf"/>
</dbReference>
<dbReference type="PANTHER" id="PTHR35889">
    <property type="entry name" value="CYCLOINULO-OLIGOSACCHARIDE FRUCTANOTRANSFERASE-RELATED"/>
    <property type="match status" value="1"/>
</dbReference>
<dbReference type="AlphaFoldDB" id="A0A432MDD0"/>
<feature type="chain" id="PRO_5019189959" description="Cytochrome C Planctomycete-type domain-containing protein" evidence="1">
    <location>
        <begin position="32"/>
        <end position="141"/>
    </location>
</feature>
<dbReference type="InterPro" id="IPR011429">
    <property type="entry name" value="Cyt_c_Planctomycete-type"/>
</dbReference>
<feature type="domain" description="Cytochrome C Planctomycete-type" evidence="2">
    <location>
        <begin position="49"/>
        <end position="108"/>
    </location>
</feature>
<evidence type="ECO:0000313" key="4">
    <source>
        <dbReference type="Proteomes" id="UP000280296"/>
    </source>
</evidence>
<protein>
    <recommendedName>
        <fullName evidence="2">Cytochrome C Planctomycete-type domain-containing protein</fullName>
    </recommendedName>
</protein>
<reference evidence="3 4" key="1">
    <citation type="submission" date="2018-12" db="EMBL/GenBank/DDBJ databases">
        <authorList>
            <person name="Toschakov S.V."/>
        </authorList>
    </citation>
    <scope>NUCLEOTIDE SEQUENCE [LARGE SCALE GENOMIC DNA]</scope>
    <source>
        <strain evidence="3 4">GM2012</strain>
    </source>
</reference>
<dbReference type="PANTHER" id="PTHR35889:SF3">
    <property type="entry name" value="F-BOX DOMAIN-CONTAINING PROTEIN"/>
    <property type="match status" value="1"/>
</dbReference>